<gene>
    <name evidence="1" type="ORF">LVIROSA_LOCUS22056</name>
</gene>
<comment type="caution">
    <text evidence="1">The sequence shown here is derived from an EMBL/GenBank/DDBJ whole genome shotgun (WGS) entry which is preliminary data.</text>
</comment>
<accession>A0AAU9NB64</accession>
<evidence type="ECO:0000313" key="2">
    <source>
        <dbReference type="Proteomes" id="UP001157418"/>
    </source>
</evidence>
<dbReference type="AlphaFoldDB" id="A0AAU9NB64"/>
<name>A0AAU9NB64_9ASTR</name>
<dbReference type="EMBL" id="CAKMRJ010004445">
    <property type="protein sequence ID" value="CAH1435629.1"/>
    <property type="molecule type" value="Genomic_DNA"/>
</dbReference>
<dbReference type="Proteomes" id="UP001157418">
    <property type="component" value="Unassembled WGS sequence"/>
</dbReference>
<proteinExistence type="predicted"/>
<organism evidence="1 2">
    <name type="scientific">Lactuca virosa</name>
    <dbReference type="NCBI Taxonomy" id="75947"/>
    <lineage>
        <taxon>Eukaryota</taxon>
        <taxon>Viridiplantae</taxon>
        <taxon>Streptophyta</taxon>
        <taxon>Embryophyta</taxon>
        <taxon>Tracheophyta</taxon>
        <taxon>Spermatophyta</taxon>
        <taxon>Magnoliopsida</taxon>
        <taxon>eudicotyledons</taxon>
        <taxon>Gunneridae</taxon>
        <taxon>Pentapetalae</taxon>
        <taxon>asterids</taxon>
        <taxon>campanulids</taxon>
        <taxon>Asterales</taxon>
        <taxon>Asteraceae</taxon>
        <taxon>Cichorioideae</taxon>
        <taxon>Cichorieae</taxon>
        <taxon>Lactucinae</taxon>
        <taxon>Lactuca</taxon>
    </lineage>
</organism>
<evidence type="ECO:0000313" key="1">
    <source>
        <dbReference type="EMBL" id="CAH1435629.1"/>
    </source>
</evidence>
<protein>
    <recommendedName>
        <fullName evidence="3">EF-hand domain-containing protein</fullName>
    </recommendedName>
</protein>
<sequence>MRIDKDEDGRITQDNVRKIISLSASINKIIERDVGFFYMEVHLVQGPSTLYCIFPRVLINGPYGGVTSRVRNPNHEYFERYFE</sequence>
<keyword evidence="2" id="KW-1185">Reference proteome</keyword>
<evidence type="ECO:0008006" key="3">
    <source>
        <dbReference type="Google" id="ProtNLM"/>
    </source>
</evidence>
<reference evidence="1 2" key="1">
    <citation type="submission" date="2022-01" db="EMBL/GenBank/DDBJ databases">
        <authorList>
            <person name="Xiong W."/>
            <person name="Schranz E."/>
        </authorList>
    </citation>
    <scope>NUCLEOTIDE SEQUENCE [LARGE SCALE GENOMIC DNA]</scope>
</reference>